<keyword evidence="1" id="KW-0812">Transmembrane</keyword>
<keyword evidence="1" id="KW-1133">Transmembrane helix</keyword>
<dbReference type="Proteomes" id="UP001595868">
    <property type="component" value="Unassembled WGS sequence"/>
</dbReference>
<feature type="transmembrane region" description="Helical" evidence="1">
    <location>
        <begin position="104"/>
        <end position="129"/>
    </location>
</feature>
<feature type="transmembrane region" description="Helical" evidence="1">
    <location>
        <begin position="21"/>
        <end position="43"/>
    </location>
</feature>
<organism evidence="2 3">
    <name type="scientific">Micromonospora zhanjiangensis</name>
    <dbReference type="NCBI Taxonomy" id="1522057"/>
    <lineage>
        <taxon>Bacteria</taxon>
        <taxon>Bacillati</taxon>
        <taxon>Actinomycetota</taxon>
        <taxon>Actinomycetes</taxon>
        <taxon>Micromonosporales</taxon>
        <taxon>Micromonosporaceae</taxon>
        <taxon>Micromonospora</taxon>
    </lineage>
</organism>
<dbReference type="EMBL" id="JBHSBN010000003">
    <property type="protein sequence ID" value="MFC4105772.1"/>
    <property type="molecule type" value="Genomic_DNA"/>
</dbReference>
<evidence type="ECO:0000256" key="1">
    <source>
        <dbReference type="SAM" id="Phobius"/>
    </source>
</evidence>
<evidence type="ECO:0008006" key="4">
    <source>
        <dbReference type="Google" id="ProtNLM"/>
    </source>
</evidence>
<evidence type="ECO:0000313" key="3">
    <source>
        <dbReference type="Proteomes" id="UP001595868"/>
    </source>
</evidence>
<dbReference type="RefSeq" id="WP_377542994.1">
    <property type="nucleotide sequence ID" value="NZ_JBHSBN010000003.1"/>
</dbReference>
<feature type="transmembrane region" description="Helical" evidence="1">
    <location>
        <begin position="63"/>
        <end position="83"/>
    </location>
</feature>
<gene>
    <name evidence="2" type="ORF">ACFOX0_07470</name>
</gene>
<feature type="transmembrane region" description="Helical" evidence="1">
    <location>
        <begin position="141"/>
        <end position="162"/>
    </location>
</feature>
<feature type="transmembrane region" description="Helical" evidence="1">
    <location>
        <begin position="214"/>
        <end position="233"/>
    </location>
</feature>
<keyword evidence="1" id="KW-0472">Membrane</keyword>
<reference evidence="3" key="1">
    <citation type="journal article" date="2019" name="Int. J. Syst. Evol. Microbiol.">
        <title>The Global Catalogue of Microorganisms (GCM) 10K type strain sequencing project: providing services to taxonomists for standard genome sequencing and annotation.</title>
        <authorList>
            <consortium name="The Broad Institute Genomics Platform"/>
            <consortium name="The Broad Institute Genome Sequencing Center for Infectious Disease"/>
            <person name="Wu L."/>
            <person name="Ma J."/>
        </authorList>
    </citation>
    <scope>NUCLEOTIDE SEQUENCE [LARGE SCALE GENOMIC DNA]</scope>
    <source>
        <strain evidence="3">2902at01</strain>
    </source>
</reference>
<name>A0ABV8KIG9_9ACTN</name>
<protein>
    <recommendedName>
        <fullName evidence="4">ABC-2 family transporter protein</fullName>
    </recommendedName>
</protein>
<accession>A0ABV8KIG9</accession>
<keyword evidence="3" id="KW-1185">Reference proteome</keyword>
<sequence length="238" mass="23310">MSRAFADVVGAEVDKLRTLPIVVATALGTVGTAVTVAAALVAAARRTGAAGVDGTATTLRTVAFLQVGTILLGVVGAAVEYGGNQLRTTLVACPNRLLLLAGRAVAYLAVATVTSGAALGAGLLVAGLGAGGSVRPDPGRLVGAAAYLVGIGLLGHVLAVLLRALVPALVAMLGLVLVVSPLLAGLTGYARLLPDRAGQALYAVPSPGLTAPDGGLVLLGWIVAVGAAAATTFRRLDA</sequence>
<feature type="transmembrane region" description="Helical" evidence="1">
    <location>
        <begin position="169"/>
        <end position="194"/>
    </location>
</feature>
<comment type="caution">
    <text evidence="2">The sequence shown here is derived from an EMBL/GenBank/DDBJ whole genome shotgun (WGS) entry which is preliminary data.</text>
</comment>
<evidence type="ECO:0000313" key="2">
    <source>
        <dbReference type="EMBL" id="MFC4105772.1"/>
    </source>
</evidence>
<proteinExistence type="predicted"/>